<keyword evidence="1" id="KW-0472">Membrane</keyword>
<reference evidence="2" key="1">
    <citation type="submission" date="2020-03" db="EMBL/GenBank/DDBJ databases">
        <title>A transcriptome and proteome of the tick Rhipicephalus microplus shaped by the genetic composition of its hosts and developmental stage.</title>
        <authorList>
            <person name="Garcia G.R."/>
            <person name="Ribeiro J.M.C."/>
            <person name="Maruyama S.R."/>
            <person name="Gardinasse L.G."/>
            <person name="Nelson K."/>
            <person name="Ferreira B.R."/>
            <person name="Andrade T.G."/>
            <person name="Santos I.K.F.M."/>
        </authorList>
    </citation>
    <scope>NUCLEOTIDE SEQUENCE</scope>
    <source>
        <strain evidence="2">NSGR</strain>
        <tissue evidence="2">Salivary glands</tissue>
    </source>
</reference>
<dbReference type="EMBL" id="GIKN01002848">
    <property type="protein sequence ID" value="NIE45121.1"/>
    <property type="molecule type" value="Transcribed_RNA"/>
</dbReference>
<protein>
    <submittedName>
        <fullName evidence="2">Uncharacterized protein</fullName>
    </submittedName>
</protein>
<accession>A0A6G5A288</accession>
<sequence>MMCSKCDAGSPLVLITLAIISSVTTANYHLLIIANIFSTNLERTKYLPKSWLFLARTFLDYSGSPYRCLYFCRLYWTFYTNESVSC</sequence>
<keyword evidence="1" id="KW-1133">Transmembrane helix</keyword>
<evidence type="ECO:0000256" key="1">
    <source>
        <dbReference type="SAM" id="Phobius"/>
    </source>
</evidence>
<dbReference type="AlphaFoldDB" id="A0A6G5A288"/>
<proteinExistence type="predicted"/>
<feature type="transmembrane region" description="Helical" evidence="1">
    <location>
        <begin position="12"/>
        <end position="37"/>
    </location>
</feature>
<keyword evidence="1" id="KW-0812">Transmembrane</keyword>
<name>A0A6G5A288_RHIMP</name>
<evidence type="ECO:0000313" key="2">
    <source>
        <dbReference type="EMBL" id="NIE45121.1"/>
    </source>
</evidence>
<organism evidence="2">
    <name type="scientific">Rhipicephalus microplus</name>
    <name type="common">Cattle tick</name>
    <name type="synonym">Boophilus microplus</name>
    <dbReference type="NCBI Taxonomy" id="6941"/>
    <lineage>
        <taxon>Eukaryota</taxon>
        <taxon>Metazoa</taxon>
        <taxon>Ecdysozoa</taxon>
        <taxon>Arthropoda</taxon>
        <taxon>Chelicerata</taxon>
        <taxon>Arachnida</taxon>
        <taxon>Acari</taxon>
        <taxon>Parasitiformes</taxon>
        <taxon>Ixodida</taxon>
        <taxon>Ixodoidea</taxon>
        <taxon>Ixodidae</taxon>
        <taxon>Rhipicephalinae</taxon>
        <taxon>Rhipicephalus</taxon>
        <taxon>Boophilus</taxon>
    </lineage>
</organism>